<feature type="region of interest" description="Disordered" evidence="1">
    <location>
        <begin position="834"/>
        <end position="886"/>
    </location>
</feature>
<comment type="caution">
    <text evidence="4">The sequence shown here is derived from an EMBL/GenBank/DDBJ whole genome shotgun (WGS) entry which is preliminary data.</text>
</comment>
<keyword evidence="5" id="KW-1185">Reference proteome</keyword>
<feature type="compositionally biased region" description="Polar residues" evidence="1">
    <location>
        <begin position="350"/>
        <end position="365"/>
    </location>
</feature>
<name>A0A9J5WHZ0_SOLCO</name>
<dbReference type="OrthoDB" id="1728910at2759"/>
<evidence type="ECO:0000256" key="2">
    <source>
        <dbReference type="SAM" id="Phobius"/>
    </source>
</evidence>
<evidence type="ECO:0000313" key="5">
    <source>
        <dbReference type="Proteomes" id="UP000824120"/>
    </source>
</evidence>
<feature type="domain" description="Agenet" evidence="3">
    <location>
        <begin position="909"/>
        <end position="974"/>
    </location>
</feature>
<feature type="compositionally biased region" description="Polar residues" evidence="1">
    <location>
        <begin position="842"/>
        <end position="852"/>
    </location>
</feature>
<dbReference type="Pfam" id="PF05641">
    <property type="entry name" value="Agenet"/>
    <property type="match status" value="2"/>
</dbReference>
<feature type="domain" description="Agenet" evidence="3">
    <location>
        <begin position="506"/>
        <end position="564"/>
    </location>
</feature>
<evidence type="ECO:0000313" key="4">
    <source>
        <dbReference type="EMBL" id="KAG5575202.1"/>
    </source>
</evidence>
<reference evidence="4 5" key="1">
    <citation type="submission" date="2020-09" db="EMBL/GenBank/DDBJ databases">
        <title>De no assembly of potato wild relative species, Solanum commersonii.</title>
        <authorList>
            <person name="Cho K."/>
        </authorList>
    </citation>
    <scope>NUCLEOTIDE SEQUENCE [LARGE SCALE GENOMIC DNA]</scope>
    <source>
        <strain evidence="4">LZ3.2</strain>
        <tissue evidence="4">Leaf</tissue>
    </source>
</reference>
<feature type="transmembrane region" description="Helical" evidence="2">
    <location>
        <begin position="666"/>
        <end position="685"/>
    </location>
</feature>
<evidence type="ECO:0000256" key="1">
    <source>
        <dbReference type="SAM" id="MobiDB-lite"/>
    </source>
</evidence>
<accession>A0A9J5WHZ0</accession>
<gene>
    <name evidence="4" type="ORF">H5410_055336</name>
</gene>
<keyword evidence="2" id="KW-0472">Membrane</keyword>
<dbReference type="CDD" id="cd20405">
    <property type="entry name" value="Tudor_Agenet_AtDUF_rpt1_3"/>
    <property type="match status" value="2"/>
</dbReference>
<feature type="transmembrane region" description="Helical" evidence="2">
    <location>
        <begin position="691"/>
        <end position="714"/>
    </location>
</feature>
<keyword evidence="2" id="KW-0812">Transmembrane</keyword>
<dbReference type="SMART" id="SM00743">
    <property type="entry name" value="Agenet"/>
    <property type="match status" value="5"/>
</dbReference>
<dbReference type="Proteomes" id="UP000824120">
    <property type="component" value="Chromosome 11"/>
</dbReference>
<dbReference type="PANTHER" id="PTHR31917">
    <property type="entry name" value="AGENET DOMAIN-CONTAINING PROTEIN-RELATED"/>
    <property type="match status" value="1"/>
</dbReference>
<feature type="domain" description="Agenet" evidence="3">
    <location>
        <begin position="995"/>
        <end position="1053"/>
    </location>
</feature>
<evidence type="ECO:0000259" key="3">
    <source>
        <dbReference type="SMART" id="SM00743"/>
    </source>
</evidence>
<feature type="domain" description="Agenet" evidence="3">
    <location>
        <begin position="110"/>
        <end position="168"/>
    </location>
</feature>
<dbReference type="AlphaFoldDB" id="A0A9J5WHZ0"/>
<feature type="domain" description="Agenet" evidence="3">
    <location>
        <begin position="420"/>
        <end position="485"/>
    </location>
</feature>
<organism evidence="4 5">
    <name type="scientific">Solanum commersonii</name>
    <name type="common">Commerson's wild potato</name>
    <name type="synonym">Commerson's nightshade</name>
    <dbReference type="NCBI Taxonomy" id="4109"/>
    <lineage>
        <taxon>Eukaryota</taxon>
        <taxon>Viridiplantae</taxon>
        <taxon>Streptophyta</taxon>
        <taxon>Embryophyta</taxon>
        <taxon>Tracheophyta</taxon>
        <taxon>Spermatophyta</taxon>
        <taxon>Magnoliopsida</taxon>
        <taxon>eudicotyledons</taxon>
        <taxon>Gunneridae</taxon>
        <taxon>Pentapetalae</taxon>
        <taxon>asterids</taxon>
        <taxon>lamiids</taxon>
        <taxon>Solanales</taxon>
        <taxon>Solanaceae</taxon>
        <taxon>Solanoideae</taxon>
        <taxon>Solaneae</taxon>
        <taxon>Solanum</taxon>
    </lineage>
</organism>
<sequence>MDTDIHVFSLWEDHVVSQEKGRRVVHYYLRIPRGSKFKPHAMCCLRGLFGCFWAHKYHEFRHKVACKKRGSGMDGEWIPSYKVAVSDKLGMRCIGRLTVRPQPQEDSSDYSFELGAAVDAWWSNGWWEGVVAGFDVTGSGHLQVYFPGENILLEIQRKNMRTSRDWVDDKWVEVKGKIDIKSFIRSSLKDVSKCSIKEPDKCEKQMLPSLWHLKTTKWRQLLNTQLRSKTLMMDTDSHVFSSWEEHVVSQGKGRRVVHYYLKDTSGELILAVVGTEGNSRNMLYVVSEDYLDAFGHTSTINSDTKWRTRKGVVEWLTVLISKHHQSPPISNTPRRETRRSALVAGHISDEVSQNITREDPSTQGPRGSRSVGESDHSGIRKSIPGNQIAQAKPPTYPRLKIKYPNIEPVGIQLVEPQYKLCFEVGDNLEVLCNDSGMKGCWLRCKVLQVSQKRMKVQYDDIRDCDSLEKLEEWVPSYKVAGSDKFGMRCTGRLTVRPLPLEDSSVNYFELGAAVDAWWSNGWWEGVVAGFGVSGSGDLQVYFPGENILLEIQRKNVRTSREWVDDKWVEVERKKDINSFISSSLTCLSSCSINEPGNCENQMAPRLVAPEDNKLASTSKHSAEKQDTNVLKLKKRWYIDFLAEQKKQFSILWLFPQAQFLHKANKLLIFLSSLLLLVFFPNTKLFDQSDFIFHWGLGFIVVFHCEFCPLLLSYIEGFLELRMDTDNHVFISWEEHVVSQGKGRRVVHYYLKDTSGELILAVVGTERSTRHILYVVSEDYLDAFGHTSTVNSDTKWRTRKEVEEWLTFLISKHHQSPPISDTPRSEKRRSALMTGHISDEVSKNITQEDPSAQGSSGSRSIDESSHSGIRRSIPGKQIAKSRPPTYPKLKIKFPSSRPAGIQLVEPQNKLSFEVDDNLEVLCNDSGIRGCWFRCKVLQVSQKRLKVQYDDIRDCDGPEKLEEWIPFYKVAVSDKLGMRCTGRLTVRPRPLVDSSDYSFEVGAAVDAWWSDGWWEGVVAGFDVCGSDQLQVYFPGENILLETQRKNVRTSRDWVDDKWVEVEGKKDIKSFISSSSTYVSTCCIKEPGNCENQMSPKLVAPEDNKMALTSKHSAEKQDIDVLKLKK</sequence>
<keyword evidence="2" id="KW-1133">Transmembrane helix</keyword>
<dbReference type="InterPro" id="IPR008395">
    <property type="entry name" value="Agenet-like_dom"/>
</dbReference>
<protein>
    <recommendedName>
        <fullName evidence="3">Agenet domain-containing protein</fullName>
    </recommendedName>
</protein>
<dbReference type="PANTHER" id="PTHR31917:SF3">
    <property type="entry name" value="BROMO ADJACENT-LIKE DOMAIN PROTEIN"/>
    <property type="match status" value="1"/>
</dbReference>
<feature type="region of interest" description="Disordered" evidence="1">
    <location>
        <begin position="349"/>
        <end position="392"/>
    </location>
</feature>
<dbReference type="EMBL" id="JACXVP010000011">
    <property type="protein sequence ID" value="KAG5575202.1"/>
    <property type="molecule type" value="Genomic_DNA"/>
</dbReference>
<proteinExistence type="predicted"/>
<dbReference type="InterPro" id="IPR014002">
    <property type="entry name" value="Agenet_dom_plant"/>
</dbReference>